<keyword evidence="1" id="KW-1133">Transmembrane helix</keyword>
<dbReference type="AlphaFoldDB" id="A0A231V3C5"/>
<dbReference type="EMBL" id="NBYO01000001">
    <property type="protein sequence ID" value="OXT02678.1"/>
    <property type="molecule type" value="Genomic_DNA"/>
</dbReference>
<protein>
    <recommendedName>
        <fullName evidence="4">DUF2125 domain-containing protein</fullName>
    </recommendedName>
</protein>
<accession>A0A231V3C5</accession>
<evidence type="ECO:0000313" key="3">
    <source>
        <dbReference type="Proteomes" id="UP000215405"/>
    </source>
</evidence>
<dbReference type="Proteomes" id="UP000215405">
    <property type="component" value="Unassembled WGS sequence"/>
</dbReference>
<evidence type="ECO:0000313" key="2">
    <source>
        <dbReference type="EMBL" id="OXT02678.1"/>
    </source>
</evidence>
<reference evidence="3" key="1">
    <citation type="journal article" date="2017" name="Int. J. Syst. Evol. Microbiol.">
        <title>Notoacmeibacter marinus gen. nov., sp. nov., isolated from the gut of a limpet and proposal of Notoacmeibacteraceae fam. nov. in the order Rhizobiales of the class Alphaproteobacteria.</title>
        <authorList>
            <person name="Huang Z."/>
            <person name="Guo F."/>
            <person name="Lai Q."/>
        </authorList>
    </citation>
    <scope>NUCLEOTIDE SEQUENCE [LARGE SCALE GENOMIC DNA]</scope>
    <source>
        <strain evidence="3">XMTR2A4</strain>
    </source>
</reference>
<comment type="caution">
    <text evidence="2">The sequence shown here is derived from an EMBL/GenBank/DDBJ whole genome shotgun (WGS) entry which is preliminary data.</text>
</comment>
<dbReference type="RefSeq" id="WP_094076629.1">
    <property type="nucleotide sequence ID" value="NZ_NBYO01000001.1"/>
</dbReference>
<dbReference type="InterPro" id="IPR018666">
    <property type="entry name" value="DUF2125"/>
</dbReference>
<feature type="transmembrane region" description="Helical" evidence="1">
    <location>
        <begin position="21"/>
        <end position="43"/>
    </location>
</feature>
<evidence type="ECO:0008006" key="4">
    <source>
        <dbReference type="Google" id="ProtNLM"/>
    </source>
</evidence>
<keyword evidence="1" id="KW-0472">Membrane</keyword>
<sequence>MTRRLAIHPDDRKSRFRPGRMIAGLLAMTLAICAIWTAGWFYMASRLEEQTRAVLAQIAAGGAQVSCADLEATGYPMRLGVVCDSVSFATADGQYAATAQSLVSTAEIRKPERIGGKLEAPLALGGTSIPPLVMRWNDLRFSTDYDEPLPQRVSISADNVTLSRQSSQATFAEATKIDLSGRLRQGDLDLELELADFFAAVPTAVRLPPLTLTTKASITDGAARLAGNGFTTMRGLSGTLRELRLRTPSGDPQIWISGDYSIDERGLINGDVSVRIQSPERLGDIIAELAPGEADTIRSAFKTLDGFTADGKTPSIPVRIKDGVPSILFIKLPRIPPLP</sequence>
<gene>
    <name evidence="2" type="ORF">B7H23_07270</name>
</gene>
<organism evidence="2 3">
    <name type="scientific">Notoacmeibacter marinus</name>
    <dbReference type="NCBI Taxonomy" id="1876515"/>
    <lineage>
        <taxon>Bacteria</taxon>
        <taxon>Pseudomonadati</taxon>
        <taxon>Pseudomonadota</taxon>
        <taxon>Alphaproteobacteria</taxon>
        <taxon>Hyphomicrobiales</taxon>
        <taxon>Notoacmeibacteraceae</taxon>
        <taxon>Notoacmeibacter</taxon>
    </lineage>
</organism>
<keyword evidence="3" id="KW-1185">Reference proteome</keyword>
<keyword evidence="1" id="KW-0812">Transmembrane</keyword>
<name>A0A231V3C5_9HYPH</name>
<evidence type="ECO:0000256" key="1">
    <source>
        <dbReference type="SAM" id="Phobius"/>
    </source>
</evidence>
<dbReference type="Pfam" id="PF09898">
    <property type="entry name" value="DUF2125"/>
    <property type="match status" value="1"/>
</dbReference>
<proteinExistence type="predicted"/>